<accession>A0A6A6BY51</accession>
<dbReference type="SUPFAM" id="SSF54427">
    <property type="entry name" value="NTF2-like"/>
    <property type="match status" value="1"/>
</dbReference>
<feature type="domain" description="SnoaL-like" evidence="1">
    <location>
        <begin position="25"/>
        <end position="136"/>
    </location>
</feature>
<dbReference type="InterPro" id="IPR032710">
    <property type="entry name" value="NTF2-like_dom_sf"/>
</dbReference>
<protein>
    <recommendedName>
        <fullName evidence="1">SnoaL-like domain-containing protein</fullName>
    </recommendedName>
</protein>
<name>A0A6A6BY51_ZASCE</name>
<dbReference type="Proteomes" id="UP000799537">
    <property type="component" value="Unassembled WGS sequence"/>
</dbReference>
<dbReference type="EMBL" id="ML993635">
    <property type="protein sequence ID" value="KAF2159635.1"/>
    <property type="molecule type" value="Genomic_DNA"/>
</dbReference>
<reference evidence="2" key="1">
    <citation type="journal article" date="2020" name="Stud. Mycol.">
        <title>101 Dothideomycetes genomes: a test case for predicting lifestyles and emergence of pathogens.</title>
        <authorList>
            <person name="Haridas S."/>
            <person name="Albert R."/>
            <person name="Binder M."/>
            <person name="Bloem J."/>
            <person name="Labutti K."/>
            <person name="Salamov A."/>
            <person name="Andreopoulos B."/>
            <person name="Baker S."/>
            <person name="Barry K."/>
            <person name="Bills G."/>
            <person name="Bluhm B."/>
            <person name="Cannon C."/>
            <person name="Castanera R."/>
            <person name="Culley D."/>
            <person name="Daum C."/>
            <person name="Ezra D."/>
            <person name="Gonzalez J."/>
            <person name="Henrissat B."/>
            <person name="Kuo A."/>
            <person name="Liang C."/>
            <person name="Lipzen A."/>
            <person name="Lutzoni F."/>
            <person name="Magnuson J."/>
            <person name="Mondo S."/>
            <person name="Nolan M."/>
            <person name="Ohm R."/>
            <person name="Pangilinan J."/>
            <person name="Park H.-J."/>
            <person name="Ramirez L."/>
            <person name="Alfaro M."/>
            <person name="Sun H."/>
            <person name="Tritt A."/>
            <person name="Yoshinaga Y."/>
            <person name="Zwiers L.-H."/>
            <person name="Turgeon B."/>
            <person name="Goodwin S."/>
            <person name="Spatafora J."/>
            <person name="Crous P."/>
            <person name="Grigoriev I."/>
        </authorList>
    </citation>
    <scope>NUCLEOTIDE SEQUENCE</scope>
    <source>
        <strain evidence="2">ATCC 36951</strain>
    </source>
</reference>
<sequence length="242" mass="27902">MANKYNITAKETWPTRYSHINGTPEEILDRFAVSELCRAWPVYRDASEWQNYRDAWADKGSYLWTTWGGGVDIDDFIQISIKGREAGDFIMHRENGTLVELNPKNGRACGKMKATITQRFFFEKEGACDVECDCRFIFFCRKGTSKTGQPEWKLQYVKLFYEKDKVIPLDGKPLPDWDQSVLNKFPEGYRWLGAAQEKLGHNMLYDLPAFDNQGFWDLLKGMNLWLEGKDDEVVKALGVPGA</sequence>
<proteinExistence type="predicted"/>
<gene>
    <name evidence="2" type="ORF">M409DRAFT_29954</name>
</gene>
<evidence type="ECO:0000313" key="2">
    <source>
        <dbReference type="EMBL" id="KAF2159635.1"/>
    </source>
</evidence>
<dbReference type="AlphaFoldDB" id="A0A6A6BY51"/>
<dbReference type="RefSeq" id="XP_033660524.1">
    <property type="nucleotide sequence ID" value="XM_033809694.1"/>
</dbReference>
<dbReference type="InterPro" id="IPR037401">
    <property type="entry name" value="SnoaL-like"/>
</dbReference>
<organism evidence="2 3">
    <name type="scientific">Zasmidium cellare ATCC 36951</name>
    <dbReference type="NCBI Taxonomy" id="1080233"/>
    <lineage>
        <taxon>Eukaryota</taxon>
        <taxon>Fungi</taxon>
        <taxon>Dikarya</taxon>
        <taxon>Ascomycota</taxon>
        <taxon>Pezizomycotina</taxon>
        <taxon>Dothideomycetes</taxon>
        <taxon>Dothideomycetidae</taxon>
        <taxon>Mycosphaerellales</taxon>
        <taxon>Mycosphaerellaceae</taxon>
        <taxon>Zasmidium</taxon>
    </lineage>
</organism>
<evidence type="ECO:0000313" key="3">
    <source>
        <dbReference type="Proteomes" id="UP000799537"/>
    </source>
</evidence>
<dbReference type="Pfam" id="PF13577">
    <property type="entry name" value="SnoaL_4"/>
    <property type="match status" value="1"/>
</dbReference>
<dbReference type="OrthoDB" id="2533647at2759"/>
<evidence type="ECO:0000259" key="1">
    <source>
        <dbReference type="Pfam" id="PF13577"/>
    </source>
</evidence>
<keyword evidence="3" id="KW-1185">Reference proteome</keyword>
<dbReference type="GeneID" id="54562966"/>